<gene>
    <name evidence="4" type="ORF">I5907_18080</name>
</gene>
<dbReference type="InterPro" id="IPR029058">
    <property type="entry name" value="AB_hydrolase_fold"/>
</dbReference>
<feature type="domain" description="BD-FAE-like" evidence="3">
    <location>
        <begin position="57"/>
        <end position="173"/>
    </location>
</feature>
<comment type="caution">
    <text evidence="4">The sequence shown here is derived from an EMBL/GenBank/DDBJ whole genome shotgun (WGS) entry which is preliminary data.</text>
</comment>
<sequence>MKRIYSFFLMITGWFSATAQEGSERYKDTVFTSVDKLTVTYGSNTNYSGTQQNLEADIYAPAGDSVLQRPMIVYMHGGGFRAGRRFDTACVELCKKLARRGYVTASLDYRVGMADATTAEQSAAVIRAVQDLNAFIRYAKSTADSLHIDTAKIFISGSSAGGIAVLTKAYIKLDSTAAVFGIKNMNDLEGTTNELPFTSSVAGVFSMWGALYNIDWLQKNDIPVGCVHSRGDSTIPFVSGYNRQNRSLLLYGSKPITERADSLGIPTFLHAYDSYKHDLGLKVAPYKDTTAQLMADFFYRLLQPGVKDAPAPVNNPSAQAYVAPAITQRFSQQKQTR</sequence>
<keyword evidence="5" id="KW-1185">Reference proteome</keyword>
<dbReference type="InterPro" id="IPR050300">
    <property type="entry name" value="GDXG_lipolytic_enzyme"/>
</dbReference>
<proteinExistence type="predicted"/>
<dbReference type="AlphaFoldDB" id="A0A931GZC8"/>
<dbReference type="RefSeq" id="WP_196992203.1">
    <property type="nucleotide sequence ID" value="NZ_JADWYR010000002.1"/>
</dbReference>
<accession>A0A931GZC8</accession>
<feature type="chain" id="PRO_5037024947" evidence="2">
    <location>
        <begin position="20"/>
        <end position="337"/>
    </location>
</feature>
<name>A0A931GZC8_9BACT</name>
<dbReference type="EMBL" id="JADWYR010000002">
    <property type="protein sequence ID" value="MBG9378152.1"/>
    <property type="molecule type" value="Genomic_DNA"/>
</dbReference>
<feature type="signal peptide" evidence="2">
    <location>
        <begin position="1"/>
        <end position="19"/>
    </location>
</feature>
<organism evidence="4 5">
    <name type="scientific">Panacibacter microcysteis</name>
    <dbReference type="NCBI Taxonomy" id="2793269"/>
    <lineage>
        <taxon>Bacteria</taxon>
        <taxon>Pseudomonadati</taxon>
        <taxon>Bacteroidota</taxon>
        <taxon>Chitinophagia</taxon>
        <taxon>Chitinophagales</taxon>
        <taxon>Chitinophagaceae</taxon>
        <taxon>Panacibacter</taxon>
    </lineage>
</organism>
<evidence type="ECO:0000259" key="3">
    <source>
        <dbReference type="Pfam" id="PF20434"/>
    </source>
</evidence>
<dbReference type="InterPro" id="IPR049492">
    <property type="entry name" value="BD-FAE-like_dom"/>
</dbReference>
<evidence type="ECO:0000313" key="5">
    <source>
        <dbReference type="Proteomes" id="UP000628448"/>
    </source>
</evidence>
<dbReference type="SUPFAM" id="SSF53474">
    <property type="entry name" value="alpha/beta-Hydrolases"/>
    <property type="match status" value="1"/>
</dbReference>
<evidence type="ECO:0000256" key="2">
    <source>
        <dbReference type="SAM" id="SignalP"/>
    </source>
</evidence>
<dbReference type="Gene3D" id="3.40.50.1820">
    <property type="entry name" value="alpha/beta hydrolase"/>
    <property type="match status" value="1"/>
</dbReference>
<evidence type="ECO:0000313" key="4">
    <source>
        <dbReference type="EMBL" id="MBG9378152.1"/>
    </source>
</evidence>
<evidence type="ECO:0000256" key="1">
    <source>
        <dbReference type="ARBA" id="ARBA00022801"/>
    </source>
</evidence>
<keyword evidence="1 4" id="KW-0378">Hydrolase</keyword>
<keyword evidence="2" id="KW-0732">Signal</keyword>
<reference evidence="4" key="1">
    <citation type="submission" date="2020-11" db="EMBL/GenBank/DDBJ databases">
        <title>Bacterial whole genome sequence for Panacibacter sp. DH6.</title>
        <authorList>
            <person name="Le V."/>
            <person name="Ko S."/>
            <person name="Ahn C.-Y."/>
            <person name="Oh H.-M."/>
        </authorList>
    </citation>
    <scope>NUCLEOTIDE SEQUENCE</scope>
    <source>
        <strain evidence="4">DH6</strain>
    </source>
</reference>
<protein>
    <submittedName>
        <fullName evidence="4">Alpha/beta hydrolase</fullName>
    </submittedName>
</protein>
<dbReference type="Proteomes" id="UP000628448">
    <property type="component" value="Unassembled WGS sequence"/>
</dbReference>
<dbReference type="PANTHER" id="PTHR48081">
    <property type="entry name" value="AB HYDROLASE SUPERFAMILY PROTEIN C4A8.06C"/>
    <property type="match status" value="1"/>
</dbReference>
<dbReference type="Pfam" id="PF20434">
    <property type="entry name" value="BD-FAE"/>
    <property type="match status" value="1"/>
</dbReference>
<dbReference type="GO" id="GO:0016787">
    <property type="term" value="F:hydrolase activity"/>
    <property type="evidence" value="ECO:0007669"/>
    <property type="project" value="UniProtKB-KW"/>
</dbReference>